<feature type="region of interest" description="Disordered" evidence="1">
    <location>
        <begin position="1"/>
        <end position="76"/>
    </location>
</feature>
<dbReference type="Proteomes" id="UP001642360">
    <property type="component" value="Unassembled WGS sequence"/>
</dbReference>
<protein>
    <submittedName>
        <fullName evidence="2">Uncharacterized protein</fullName>
    </submittedName>
</protein>
<gene>
    <name evidence="2" type="ORF">ILEXP_LOCUS54501</name>
</gene>
<feature type="compositionally biased region" description="Low complexity" evidence="1">
    <location>
        <begin position="36"/>
        <end position="61"/>
    </location>
</feature>
<dbReference type="EMBL" id="CAUOFW020008877">
    <property type="protein sequence ID" value="CAK9184201.1"/>
    <property type="molecule type" value="Genomic_DNA"/>
</dbReference>
<proteinExistence type="predicted"/>
<keyword evidence="3" id="KW-1185">Reference proteome</keyword>
<evidence type="ECO:0000256" key="1">
    <source>
        <dbReference type="SAM" id="MobiDB-lite"/>
    </source>
</evidence>
<name>A0ABC8UT07_9AQUA</name>
<sequence>MSRHRRQASLVLPPEIITGDDPPKASDFGQHGVVISGDTGKSGSTSSVTHHVQKTTTTTTTNQDASSPAPAKTQPT</sequence>
<comment type="caution">
    <text evidence="2">The sequence shown here is derived from an EMBL/GenBank/DDBJ whole genome shotgun (WGS) entry which is preliminary data.</text>
</comment>
<evidence type="ECO:0000313" key="2">
    <source>
        <dbReference type="EMBL" id="CAK9184201.1"/>
    </source>
</evidence>
<reference evidence="2 3" key="1">
    <citation type="submission" date="2024-02" db="EMBL/GenBank/DDBJ databases">
        <authorList>
            <person name="Vignale AGUSTIN F."/>
            <person name="Sosa J E."/>
            <person name="Modenutti C."/>
        </authorList>
    </citation>
    <scope>NUCLEOTIDE SEQUENCE [LARGE SCALE GENOMIC DNA]</scope>
</reference>
<dbReference type="AlphaFoldDB" id="A0ABC8UT07"/>
<evidence type="ECO:0000313" key="3">
    <source>
        <dbReference type="Proteomes" id="UP001642360"/>
    </source>
</evidence>
<accession>A0ABC8UT07</accession>
<organism evidence="2 3">
    <name type="scientific">Ilex paraguariensis</name>
    <name type="common">yerba mate</name>
    <dbReference type="NCBI Taxonomy" id="185542"/>
    <lineage>
        <taxon>Eukaryota</taxon>
        <taxon>Viridiplantae</taxon>
        <taxon>Streptophyta</taxon>
        <taxon>Embryophyta</taxon>
        <taxon>Tracheophyta</taxon>
        <taxon>Spermatophyta</taxon>
        <taxon>Magnoliopsida</taxon>
        <taxon>eudicotyledons</taxon>
        <taxon>Gunneridae</taxon>
        <taxon>Pentapetalae</taxon>
        <taxon>asterids</taxon>
        <taxon>campanulids</taxon>
        <taxon>Aquifoliales</taxon>
        <taxon>Aquifoliaceae</taxon>
        <taxon>Ilex</taxon>
    </lineage>
</organism>
<feature type="non-terminal residue" evidence="2">
    <location>
        <position position="76"/>
    </location>
</feature>